<accession>A0A132A8T2</accession>
<keyword evidence="5" id="KW-1133">Transmembrane helix</keyword>
<keyword evidence="4" id="KW-0812">Transmembrane</keyword>
<evidence type="ECO:0000256" key="7">
    <source>
        <dbReference type="ARBA" id="ARBA00023136"/>
    </source>
</evidence>
<evidence type="ECO:0000256" key="8">
    <source>
        <dbReference type="SAM" id="MobiDB-lite"/>
    </source>
</evidence>
<feature type="region of interest" description="Disordered" evidence="8">
    <location>
        <begin position="246"/>
        <end position="265"/>
    </location>
</feature>
<dbReference type="InterPro" id="IPR008677">
    <property type="entry name" value="MRVI1"/>
</dbReference>
<evidence type="ECO:0000256" key="2">
    <source>
        <dbReference type="ARBA" id="ARBA00004496"/>
    </source>
</evidence>
<dbReference type="VEuPathDB" id="VectorBase:SSCA006158"/>
<feature type="region of interest" description="Disordered" evidence="8">
    <location>
        <begin position="160"/>
        <end position="182"/>
    </location>
</feature>
<organism evidence="9 10">
    <name type="scientific">Sarcoptes scabiei</name>
    <name type="common">Itch mite</name>
    <name type="synonym">Acarus scabiei</name>
    <dbReference type="NCBI Taxonomy" id="52283"/>
    <lineage>
        <taxon>Eukaryota</taxon>
        <taxon>Metazoa</taxon>
        <taxon>Ecdysozoa</taxon>
        <taxon>Arthropoda</taxon>
        <taxon>Chelicerata</taxon>
        <taxon>Arachnida</taxon>
        <taxon>Acari</taxon>
        <taxon>Acariformes</taxon>
        <taxon>Sarcoptiformes</taxon>
        <taxon>Astigmata</taxon>
        <taxon>Psoroptidia</taxon>
        <taxon>Sarcoptoidea</taxon>
        <taxon>Sarcoptidae</taxon>
        <taxon>Sarcoptinae</taxon>
        <taxon>Sarcoptes</taxon>
    </lineage>
</organism>
<dbReference type="GO" id="GO:0016020">
    <property type="term" value="C:membrane"/>
    <property type="evidence" value="ECO:0007669"/>
    <property type="project" value="UniProtKB-SubCell"/>
</dbReference>
<evidence type="ECO:0000256" key="1">
    <source>
        <dbReference type="ARBA" id="ARBA00004167"/>
    </source>
</evidence>
<dbReference type="PANTHER" id="PTHR15352:SF1">
    <property type="entry name" value="KASH5-LIKE COILED-COIL DOMAIN-CONTAINING PROTEIN"/>
    <property type="match status" value="1"/>
</dbReference>
<feature type="compositionally biased region" description="Basic and acidic residues" evidence="8">
    <location>
        <begin position="173"/>
        <end position="182"/>
    </location>
</feature>
<evidence type="ECO:0000256" key="6">
    <source>
        <dbReference type="ARBA" id="ARBA00023054"/>
    </source>
</evidence>
<comment type="subcellular location">
    <subcellularLocation>
        <location evidence="2">Cytoplasm</location>
    </subcellularLocation>
    <subcellularLocation>
        <location evidence="1">Membrane</location>
        <topology evidence="1">Single-pass membrane protein</topology>
    </subcellularLocation>
</comment>
<sequence length="343" mass="39609">MLDKINLQVQVINASVMKISSRSELFGSVRQEEKLNTAFDVIFLHTENLKRAKERDAKELDEMKKMLASSGIKNDFNDFEGNFDGPNRSKNYDPRAKDLWRMSPILMASQLQNVQVSYRQKSRGSNPSYLRTRRLSVPAAEIRNRSKLLQLLSEKSVKQFSEELHEQDDECEHEQNESNHGDDLEMNLEAFGENESKKSIESGTNECDDNNNETFDNNGSDEDDDVIDEAEDLEFRKMMQNSFKRKSLNCSMESQDKSDNNNHISTDSSIEVRLRKRDLIENEKIDSVRYDGLRDQNLPKSDQKNDNEVISSRDIIFKDIAESIFLKLILCIGLILNSARFLM</sequence>
<evidence type="ECO:0000256" key="3">
    <source>
        <dbReference type="ARBA" id="ARBA00022490"/>
    </source>
</evidence>
<evidence type="ECO:0000313" key="10">
    <source>
        <dbReference type="Proteomes" id="UP000616769"/>
    </source>
</evidence>
<keyword evidence="3" id="KW-0963">Cytoplasm</keyword>
<feature type="region of interest" description="Disordered" evidence="8">
    <location>
        <begin position="195"/>
        <end position="225"/>
    </location>
</feature>
<keyword evidence="7" id="KW-0472">Membrane</keyword>
<comment type="caution">
    <text evidence="9">The sequence shown here is derived from an EMBL/GenBank/DDBJ whole genome shotgun (WGS) entry which is preliminary data.</text>
</comment>
<evidence type="ECO:0000256" key="5">
    <source>
        <dbReference type="ARBA" id="ARBA00022989"/>
    </source>
</evidence>
<protein>
    <submittedName>
        <fullName evidence="9">Lymphoid-retiricted membrane protein, jaw1-like protein</fullName>
    </submittedName>
</protein>
<dbReference type="GO" id="GO:0005737">
    <property type="term" value="C:cytoplasm"/>
    <property type="evidence" value="ECO:0007669"/>
    <property type="project" value="UniProtKB-SubCell"/>
</dbReference>
<evidence type="ECO:0000313" key="9">
    <source>
        <dbReference type="EMBL" id="KPM07358.1"/>
    </source>
</evidence>
<dbReference type="Proteomes" id="UP000616769">
    <property type="component" value="Unassembled WGS sequence"/>
</dbReference>
<dbReference type="PANTHER" id="PTHR15352">
    <property type="entry name" value="LYMPHOID-RESTRICTED MEMBRANE PROTEIN, JAW1"/>
    <property type="match status" value="1"/>
</dbReference>
<name>A0A132A8T2_SARSC</name>
<gene>
    <name evidence="9" type="ORF">QR98_0058500</name>
</gene>
<evidence type="ECO:0000256" key="4">
    <source>
        <dbReference type="ARBA" id="ARBA00022692"/>
    </source>
</evidence>
<dbReference type="AlphaFoldDB" id="A0A132A8T2"/>
<dbReference type="EMBL" id="JXLN01011522">
    <property type="protein sequence ID" value="KPM07358.1"/>
    <property type="molecule type" value="Genomic_DNA"/>
</dbReference>
<proteinExistence type="predicted"/>
<dbReference type="Pfam" id="PF05781">
    <property type="entry name" value="MRVI1"/>
    <property type="match status" value="1"/>
</dbReference>
<keyword evidence="6" id="KW-0175">Coiled coil</keyword>
<reference evidence="9 10" key="1">
    <citation type="journal article" date="2015" name="Parasit. Vectors">
        <title>Draft genome of the scabies mite.</title>
        <authorList>
            <person name="Rider S.D.Jr."/>
            <person name="Morgan M.S."/>
            <person name="Arlian L.G."/>
        </authorList>
    </citation>
    <scope>NUCLEOTIDE SEQUENCE [LARGE SCALE GENOMIC DNA]</scope>
    <source>
        <strain evidence="9">Arlian Lab</strain>
    </source>
</reference>